<dbReference type="SMART" id="SM00240">
    <property type="entry name" value="FHA"/>
    <property type="match status" value="1"/>
</dbReference>
<dbReference type="InterPro" id="IPR008984">
    <property type="entry name" value="SMAD_FHA_dom_sf"/>
</dbReference>
<dbReference type="EMBL" id="AP014633">
    <property type="protein sequence ID" value="BAP57717.1"/>
    <property type="molecule type" value="Genomic_DNA"/>
</dbReference>
<evidence type="ECO:0000313" key="10">
    <source>
        <dbReference type="EMBL" id="BAP57717.1"/>
    </source>
</evidence>
<dbReference type="CDD" id="cd00060">
    <property type="entry name" value="FHA"/>
    <property type="match status" value="1"/>
</dbReference>
<dbReference type="PROSITE" id="PS50006">
    <property type="entry name" value="FHA_DOMAIN"/>
    <property type="match status" value="1"/>
</dbReference>
<dbReference type="InterPro" id="IPR027417">
    <property type="entry name" value="P-loop_NTPase"/>
</dbReference>
<dbReference type="Proteomes" id="UP000031623">
    <property type="component" value="Chromosome"/>
</dbReference>
<accession>A0A090ANL2</accession>
<organism evidence="10 11">
    <name type="scientific">Thioploca ingrica</name>
    <dbReference type="NCBI Taxonomy" id="40754"/>
    <lineage>
        <taxon>Bacteria</taxon>
        <taxon>Pseudomonadati</taxon>
        <taxon>Pseudomonadota</taxon>
        <taxon>Gammaproteobacteria</taxon>
        <taxon>Thiotrichales</taxon>
        <taxon>Thiotrichaceae</taxon>
        <taxon>Thioploca</taxon>
    </lineage>
</organism>
<dbReference type="InterPro" id="IPR043926">
    <property type="entry name" value="ABCG_dom"/>
</dbReference>
<dbReference type="Gene3D" id="3.40.50.300">
    <property type="entry name" value="P-loop containing nucleotide triphosphate hydrolases"/>
    <property type="match status" value="1"/>
</dbReference>
<dbReference type="PANTHER" id="PTHR48041:SF63">
    <property type="entry name" value="EARLY GENE AT 23, ISOFORM C"/>
    <property type="match status" value="1"/>
</dbReference>
<keyword evidence="7" id="KW-0472">Membrane</keyword>
<evidence type="ECO:0000313" key="11">
    <source>
        <dbReference type="Proteomes" id="UP000031623"/>
    </source>
</evidence>
<feature type="domain" description="FHA" evidence="8">
    <location>
        <begin position="16"/>
        <end position="68"/>
    </location>
</feature>
<evidence type="ECO:0000259" key="9">
    <source>
        <dbReference type="PROSITE" id="PS50893"/>
    </source>
</evidence>
<protein>
    <submittedName>
        <fullName evidence="10">ABC transporter ATP-binding protein, putative</fullName>
    </submittedName>
</protein>
<evidence type="ECO:0000256" key="1">
    <source>
        <dbReference type="ARBA" id="ARBA00004141"/>
    </source>
</evidence>
<keyword evidence="3" id="KW-0812">Transmembrane</keyword>
<dbReference type="PROSITE" id="PS50893">
    <property type="entry name" value="ABC_TRANSPORTER_2"/>
    <property type="match status" value="1"/>
</dbReference>
<proteinExistence type="predicted"/>
<dbReference type="KEGG" id="tig:THII_3420"/>
<dbReference type="STRING" id="40754.THII_3420"/>
<dbReference type="InterPro" id="IPR050352">
    <property type="entry name" value="ABCG_transporters"/>
</dbReference>
<dbReference type="InterPro" id="IPR003593">
    <property type="entry name" value="AAA+_ATPase"/>
</dbReference>
<keyword evidence="2" id="KW-0813">Transport</keyword>
<dbReference type="SUPFAM" id="SSF49879">
    <property type="entry name" value="SMAD/FHA domain"/>
    <property type="match status" value="1"/>
</dbReference>
<reference evidence="10 11" key="1">
    <citation type="journal article" date="2014" name="ISME J.">
        <title>Ecophysiology of Thioploca ingrica as revealed by the complete genome sequence supplemented with proteomic evidence.</title>
        <authorList>
            <person name="Kojima H."/>
            <person name="Ogura Y."/>
            <person name="Yamamoto N."/>
            <person name="Togashi T."/>
            <person name="Mori H."/>
            <person name="Watanabe T."/>
            <person name="Nemoto F."/>
            <person name="Kurokawa K."/>
            <person name="Hayashi T."/>
            <person name="Fukui M."/>
        </authorList>
    </citation>
    <scope>NUCLEOTIDE SEQUENCE [LARGE SCALE GENOMIC DNA]</scope>
</reference>
<evidence type="ECO:0000256" key="7">
    <source>
        <dbReference type="ARBA" id="ARBA00023136"/>
    </source>
</evidence>
<dbReference type="SUPFAM" id="SSF52540">
    <property type="entry name" value="P-loop containing nucleoside triphosphate hydrolases"/>
    <property type="match status" value="1"/>
</dbReference>
<evidence type="ECO:0000256" key="6">
    <source>
        <dbReference type="ARBA" id="ARBA00022989"/>
    </source>
</evidence>
<sequence length="414" mass="46684">MEKNYKSIGLSGDFEILIGSSKACNIRLTPTEVPSITPKQAILKRVRDRLFIKDLTSKEGIFINDHRLPKKKWVEIIPIPSQPNEIKFGQTPIGIDAQLFRGRSRVGIATTPLYYSIAGKLICNGAYLQAQPGTITAIMGAAGCGKSTLLDLVSGYRLPDRGQVWVNKHHEFIPVHQQYGQVREWLGYLPQDDVMIPELTVYQSLDYCLRLQFIHLGTEIREHLIRQTAQSLGFQEEQRLEKFLHTVIGSVQAGIRGLSGGERKRANLAHELIAMPLILLLDEPTSGLSSVDADNIMELLQRLTKQQELTTIITIHQPSRDTFHRFDNLLLMNQEGSLTYYGPSQQATSYFQKITATEARDRNPAEYLLEILTDSDYNQKITHAFIQDRSKPEFAEFIAPLPESPQYSVAAPVI</sequence>
<keyword evidence="11" id="KW-1185">Reference proteome</keyword>
<dbReference type="Pfam" id="PF00005">
    <property type="entry name" value="ABC_tran"/>
    <property type="match status" value="1"/>
</dbReference>
<evidence type="ECO:0000256" key="2">
    <source>
        <dbReference type="ARBA" id="ARBA00022448"/>
    </source>
</evidence>
<dbReference type="Pfam" id="PF19055">
    <property type="entry name" value="ABC2_membrane_7"/>
    <property type="match status" value="1"/>
</dbReference>
<dbReference type="GO" id="GO:0005524">
    <property type="term" value="F:ATP binding"/>
    <property type="evidence" value="ECO:0007669"/>
    <property type="project" value="UniProtKB-KW"/>
</dbReference>
<dbReference type="GO" id="GO:0005886">
    <property type="term" value="C:plasma membrane"/>
    <property type="evidence" value="ECO:0007669"/>
    <property type="project" value="TreeGrafter"/>
</dbReference>
<dbReference type="InterPro" id="IPR003439">
    <property type="entry name" value="ABC_transporter-like_ATP-bd"/>
</dbReference>
<feature type="domain" description="ABC transporter" evidence="9">
    <location>
        <begin position="108"/>
        <end position="360"/>
    </location>
</feature>
<dbReference type="AlphaFoldDB" id="A0A090ANL2"/>
<dbReference type="InterPro" id="IPR000253">
    <property type="entry name" value="FHA_dom"/>
</dbReference>
<gene>
    <name evidence="10" type="ORF">THII_3420</name>
</gene>
<keyword evidence="6" id="KW-1133">Transmembrane helix</keyword>
<dbReference type="OrthoDB" id="151099at2"/>
<dbReference type="GO" id="GO:0016887">
    <property type="term" value="F:ATP hydrolysis activity"/>
    <property type="evidence" value="ECO:0007669"/>
    <property type="project" value="InterPro"/>
</dbReference>
<comment type="subcellular location">
    <subcellularLocation>
        <location evidence="1">Membrane</location>
        <topology evidence="1">Multi-pass membrane protein</topology>
    </subcellularLocation>
</comment>
<evidence type="ECO:0000256" key="4">
    <source>
        <dbReference type="ARBA" id="ARBA00022741"/>
    </source>
</evidence>
<dbReference type="Pfam" id="PF00498">
    <property type="entry name" value="FHA"/>
    <property type="match status" value="1"/>
</dbReference>
<name>A0A090ANL2_9GAMM</name>
<dbReference type="PANTHER" id="PTHR48041">
    <property type="entry name" value="ABC TRANSPORTER G FAMILY MEMBER 28"/>
    <property type="match status" value="1"/>
</dbReference>
<dbReference type="GO" id="GO:0140359">
    <property type="term" value="F:ABC-type transporter activity"/>
    <property type="evidence" value="ECO:0007669"/>
    <property type="project" value="InterPro"/>
</dbReference>
<dbReference type="HOGENOM" id="CLU_663812_0_0_6"/>
<evidence type="ECO:0000259" key="8">
    <source>
        <dbReference type="PROSITE" id="PS50006"/>
    </source>
</evidence>
<dbReference type="Gene3D" id="2.60.200.20">
    <property type="match status" value="1"/>
</dbReference>
<keyword evidence="5 10" id="KW-0067">ATP-binding</keyword>
<keyword evidence="4" id="KW-0547">Nucleotide-binding</keyword>
<evidence type="ECO:0000256" key="3">
    <source>
        <dbReference type="ARBA" id="ARBA00022692"/>
    </source>
</evidence>
<evidence type="ECO:0000256" key="5">
    <source>
        <dbReference type="ARBA" id="ARBA00022840"/>
    </source>
</evidence>
<dbReference type="SMART" id="SM00382">
    <property type="entry name" value="AAA"/>
    <property type="match status" value="1"/>
</dbReference>